<feature type="region of interest" description="Disordered" evidence="2">
    <location>
        <begin position="192"/>
        <end position="211"/>
    </location>
</feature>
<feature type="compositionally biased region" description="Basic and acidic residues" evidence="2">
    <location>
        <begin position="79"/>
        <end position="97"/>
    </location>
</feature>
<dbReference type="Gene3D" id="3.30.50.10">
    <property type="entry name" value="Erythroid Transcription Factor GATA-1, subunit A"/>
    <property type="match status" value="1"/>
</dbReference>
<dbReference type="Pfam" id="PF00320">
    <property type="entry name" value="GATA"/>
    <property type="match status" value="1"/>
</dbReference>
<dbReference type="PROSITE" id="PS50114">
    <property type="entry name" value="GATA_ZN_FINGER_2"/>
    <property type="match status" value="1"/>
</dbReference>
<organism evidence="4">
    <name type="scientific">Phaffia rhodozyma</name>
    <name type="common">Yeast</name>
    <name type="synonym">Xanthophyllomyces dendrorhous</name>
    <dbReference type="NCBI Taxonomy" id="264483"/>
    <lineage>
        <taxon>Eukaryota</taxon>
        <taxon>Fungi</taxon>
        <taxon>Dikarya</taxon>
        <taxon>Basidiomycota</taxon>
        <taxon>Agaricomycotina</taxon>
        <taxon>Tremellomycetes</taxon>
        <taxon>Cystofilobasidiales</taxon>
        <taxon>Mrakiaceae</taxon>
        <taxon>Phaffia</taxon>
    </lineage>
</organism>
<feature type="compositionally biased region" description="Low complexity" evidence="2">
    <location>
        <begin position="130"/>
        <end position="148"/>
    </location>
</feature>
<evidence type="ECO:0000256" key="2">
    <source>
        <dbReference type="SAM" id="MobiDB-lite"/>
    </source>
</evidence>
<feature type="region of interest" description="Disordered" evidence="2">
    <location>
        <begin position="126"/>
        <end position="170"/>
    </location>
</feature>
<dbReference type="GO" id="GO:0043565">
    <property type="term" value="F:sequence-specific DNA binding"/>
    <property type="evidence" value="ECO:0007669"/>
    <property type="project" value="InterPro"/>
</dbReference>
<accession>A0A0F7SFX7</accession>
<feature type="domain" description="GATA-type" evidence="3">
    <location>
        <begin position="7"/>
        <end position="68"/>
    </location>
</feature>
<dbReference type="SMART" id="SM00401">
    <property type="entry name" value="ZnF_GATA"/>
    <property type="match status" value="1"/>
</dbReference>
<feature type="region of interest" description="Disordered" evidence="2">
    <location>
        <begin position="54"/>
        <end position="109"/>
    </location>
</feature>
<sequence>MPVQKRRLAPGNCNHCGIDETMTSLWRTGLNKEKLCNACGLYVQTHGRMRPLAQLGGRKKAEAAKVSREAAAAATTTTEPKEDPPQRGRPAKLELKPRQQSAHSSMTSSNSFIGYAPYANVAQDTRHSRSASISTTASSSLPSPAFSTQEFPSPPRTTEDSPPPSSMSASLGRLDELSMSQIAIPADNEFQARAKKGQKRHSISSGSSLGFPLGNTNSNHVVLKVPQSNKKKARFDQQPIRPLTSLSSTLPATFHLESHISQSVPLSSPIKIPPTASATAASGLRVPTVCLPCSKCAELLPLRSSSVPLSEDPVCERCSEGPKISPSHHHHPYSSSSVPVWSNHQFTMSASYPAAFPNNWDADEAEYEFVSRPRGQTGYHADDHLYRETKTSMSASTHQDQDQDGWSLEEEFSFLDTSFNVDADGHPDGMEDTAPLPPQGWGGPFFRNMPMPPPKMVAPLPPLPPSQPMAPSGGNQYPFASFMGAGGVNSQHRAATTPDTISSSSTSPRSPYSTFNSGYPSPIAGLLGQPQPPIHPHPQPYPPVQQQQTSLFLTNKQDGSPYNGGSPLTSSLGLANLNLAQRRGITSAKFNLSSAAPPGFLQAAQNGNTNTRLTASNGLPSPRGLGGLEFLVRGAPSPGDYGQRRSHLGLSLPMDVGEDVDGDDGMDLLMMDDLVSPAK</sequence>
<keyword evidence="1" id="KW-0863">Zinc-finger</keyword>
<keyword evidence="1" id="KW-0479">Metal-binding</keyword>
<dbReference type="InterPro" id="IPR000679">
    <property type="entry name" value="Znf_GATA"/>
</dbReference>
<feature type="compositionally biased region" description="Low complexity" evidence="2">
    <location>
        <begin position="69"/>
        <end position="78"/>
    </location>
</feature>
<dbReference type="AlphaFoldDB" id="A0A0F7SFX7"/>
<evidence type="ECO:0000259" key="3">
    <source>
        <dbReference type="PROSITE" id="PS50114"/>
    </source>
</evidence>
<feature type="compositionally biased region" description="Low complexity" evidence="2">
    <location>
        <begin position="496"/>
        <end position="514"/>
    </location>
</feature>
<name>A0A0F7SFX7_PHARH</name>
<dbReference type="GO" id="GO:0006355">
    <property type="term" value="P:regulation of DNA-templated transcription"/>
    <property type="evidence" value="ECO:0007669"/>
    <property type="project" value="InterPro"/>
</dbReference>
<dbReference type="CDD" id="cd00202">
    <property type="entry name" value="ZnF_GATA"/>
    <property type="match status" value="1"/>
</dbReference>
<proteinExistence type="predicted"/>
<dbReference type="InterPro" id="IPR013088">
    <property type="entry name" value="Znf_NHR/GATA"/>
</dbReference>
<feature type="compositionally biased region" description="Basic and acidic residues" evidence="2">
    <location>
        <begin position="59"/>
        <end position="68"/>
    </location>
</feature>
<dbReference type="EMBL" id="LN483167">
    <property type="protein sequence ID" value="CDZ97240.1"/>
    <property type="molecule type" value="Genomic_DNA"/>
</dbReference>
<feature type="compositionally biased region" description="Pro residues" evidence="2">
    <location>
        <begin position="530"/>
        <end position="543"/>
    </location>
</feature>
<feature type="compositionally biased region" description="Polar residues" evidence="2">
    <location>
        <begin position="98"/>
        <end position="109"/>
    </location>
</feature>
<keyword evidence="1" id="KW-0862">Zinc</keyword>
<feature type="compositionally biased region" description="Basic residues" evidence="2">
    <location>
        <begin position="193"/>
        <end position="202"/>
    </location>
</feature>
<feature type="region of interest" description="Disordered" evidence="2">
    <location>
        <begin position="488"/>
        <end position="547"/>
    </location>
</feature>
<dbReference type="SUPFAM" id="SSF57716">
    <property type="entry name" value="Glucocorticoid receptor-like (DNA-binding domain)"/>
    <property type="match status" value="1"/>
</dbReference>
<evidence type="ECO:0000256" key="1">
    <source>
        <dbReference type="PROSITE-ProRule" id="PRU00094"/>
    </source>
</evidence>
<evidence type="ECO:0000313" key="4">
    <source>
        <dbReference type="EMBL" id="CDZ97240.1"/>
    </source>
</evidence>
<protein>
    <submittedName>
        <fullName evidence="4">Zinc finger, NHR/GATA-type</fullName>
    </submittedName>
</protein>
<dbReference type="GO" id="GO:0008270">
    <property type="term" value="F:zinc ion binding"/>
    <property type="evidence" value="ECO:0007669"/>
    <property type="project" value="UniProtKB-KW"/>
</dbReference>
<reference evidence="4" key="1">
    <citation type="submission" date="2014-08" db="EMBL/GenBank/DDBJ databases">
        <authorList>
            <person name="Sharma Rahul"/>
            <person name="Thines Marco"/>
        </authorList>
    </citation>
    <scope>NUCLEOTIDE SEQUENCE</scope>
</reference>